<dbReference type="PROSITE" id="PS51352">
    <property type="entry name" value="THIOREDOXIN_2"/>
    <property type="match status" value="1"/>
</dbReference>
<feature type="signal peptide" evidence="2">
    <location>
        <begin position="1"/>
        <end position="20"/>
    </location>
</feature>
<dbReference type="InterPro" id="IPR013766">
    <property type="entry name" value="Thioredoxin_domain"/>
</dbReference>
<feature type="chain" id="PRO_5015732904" evidence="2">
    <location>
        <begin position="21"/>
        <end position="170"/>
    </location>
</feature>
<accession>A0A2S6INK8</accession>
<dbReference type="Gene3D" id="3.40.30.10">
    <property type="entry name" value="Glutaredoxin"/>
    <property type="match status" value="1"/>
</dbReference>
<evidence type="ECO:0000313" key="4">
    <source>
        <dbReference type="EMBL" id="PPK95842.1"/>
    </source>
</evidence>
<dbReference type="PROSITE" id="PS00194">
    <property type="entry name" value="THIOREDOXIN_1"/>
    <property type="match status" value="1"/>
</dbReference>
<evidence type="ECO:0000259" key="3">
    <source>
        <dbReference type="PROSITE" id="PS51352"/>
    </source>
</evidence>
<dbReference type="RefSeq" id="WP_104515127.1">
    <property type="nucleotide sequence ID" value="NZ_MQVW01000002.1"/>
</dbReference>
<dbReference type="Proteomes" id="UP000239002">
    <property type="component" value="Unassembled WGS sequence"/>
</dbReference>
<sequence length="170" mass="18619">MKNLILLVTFLVVTINVTTAQESVASLMDKALSEAVESDKHVMVKFEASWCGWCHRMTKQLKDPAIASYIEENYVLLPIVVFENGDNIKLENPGSRELITSYKGASAGLPFWVILDASGTIITTSFNEKGDNLGCPASKDEVASFIKKLKATSNLTADNEALITKIFTKS</sequence>
<organism evidence="4 5">
    <name type="scientific">Nonlabens xylanidelens</name>
    <dbReference type="NCBI Taxonomy" id="191564"/>
    <lineage>
        <taxon>Bacteria</taxon>
        <taxon>Pseudomonadati</taxon>
        <taxon>Bacteroidota</taxon>
        <taxon>Flavobacteriia</taxon>
        <taxon>Flavobacteriales</taxon>
        <taxon>Flavobacteriaceae</taxon>
        <taxon>Nonlabens</taxon>
    </lineage>
</organism>
<dbReference type="EMBL" id="PTJE01000002">
    <property type="protein sequence ID" value="PPK95842.1"/>
    <property type="molecule type" value="Genomic_DNA"/>
</dbReference>
<dbReference type="SUPFAM" id="SSF52833">
    <property type="entry name" value="Thioredoxin-like"/>
    <property type="match status" value="1"/>
</dbReference>
<name>A0A2S6INK8_9FLAO</name>
<evidence type="ECO:0000256" key="2">
    <source>
        <dbReference type="SAM" id="SignalP"/>
    </source>
</evidence>
<proteinExistence type="predicted"/>
<dbReference type="InterPro" id="IPR017937">
    <property type="entry name" value="Thioredoxin_CS"/>
</dbReference>
<protein>
    <submittedName>
        <fullName evidence="4">Thioredoxin-like protein</fullName>
    </submittedName>
</protein>
<evidence type="ECO:0000256" key="1">
    <source>
        <dbReference type="ARBA" id="ARBA00023284"/>
    </source>
</evidence>
<dbReference type="InterPro" id="IPR036249">
    <property type="entry name" value="Thioredoxin-like_sf"/>
</dbReference>
<keyword evidence="5" id="KW-1185">Reference proteome</keyword>
<comment type="caution">
    <text evidence="4">The sequence shown here is derived from an EMBL/GenBank/DDBJ whole genome shotgun (WGS) entry which is preliminary data.</text>
</comment>
<dbReference type="Pfam" id="PF13899">
    <property type="entry name" value="Thioredoxin_7"/>
    <property type="match status" value="1"/>
</dbReference>
<keyword evidence="1" id="KW-0676">Redox-active center</keyword>
<gene>
    <name evidence="4" type="ORF">LY01_01435</name>
</gene>
<dbReference type="OrthoDB" id="120730at2"/>
<keyword evidence="2" id="KW-0732">Signal</keyword>
<feature type="domain" description="Thioredoxin" evidence="3">
    <location>
        <begin position="6"/>
        <end position="151"/>
    </location>
</feature>
<reference evidence="4 5" key="1">
    <citation type="submission" date="2018-02" db="EMBL/GenBank/DDBJ databases">
        <title>Genomic Encyclopedia of Archaeal and Bacterial Type Strains, Phase II (KMG-II): from individual species to whole genera.</title>
        <authorList>
            <person name="Goeker M."/>
        </authorList>
    </citation>
    <scope>NUCLEOTIDE SEQUENCE [LARGE SCALE GENOMIC DNA]</scope>
    <source>
        <strain evidence="4 5">DSM 16809</strain>
    </source>
</reference>
<dbReference type="AlphaFoldDB" id="A0A2S6INK8"/>
<evidence type="ECO:0000313" key="5">
    <source>
        <dbReference type="Proteomes" id="UP000239002"/>
    </source>
</evidence>